<feature type="compositionally biased region" description="Basic residues" evidence="1">
    <location>
        <begin position="55"/>
        <end position="70"/>
    </location>
</feature>
<comment type="caution">
    <text evidence="2">The sequence shown here is derived from an EMBL/GenBank/DDBJ whole genome shotgun (WGS) entry which is preliminary data.</text>
</comment>
<organism evidence="2 3">
    <name type="scientific">Aromia moschata</name>
    <dbReference type="NCBI Taxonomy" id="1265417"/>
    <lineage>
        <taxon>Eukaryota</taxon>
        <taxon>Metazoa</taxon>
        <taxon>Ecdysozoa</taxon>
        <taxon>Arthropoda</taxon>
        <taxon>Hexapoda</taxon>
        <taxon>Insecta</taxon>
        <taxon>Pterygota</taxon>
        <taxon>Neoptera</taxon>
        <taxon>Endopterygota</taxon>
        <taxon>Coleoptera</taxon>
        <taxon>Polyphaga</taxon>
        <taxon>Cucujiformia</taxon>
        <taxon>Chrysomeloidea</taxon>
        <taxon>Cerambycidae</taxon>
        <taxon>Cerambycinae</taxon>
        <taxon>Callichromatini</taxon>
        <taxon>Aromia</taxon>
    </lineage>
</organism>
<proteinExistence type="predicted"/>
<dbReference type="Proteomes" id="UP001162162">
    <property type="component" value="Unassembled WGS sequence"/>
</dbReference>
<sequence>MVDVVKDLSPAGAAYVPAEVHRNPSRMLPLDAASHEPDPPRDGDLRRGDQERRFRSGHHGGRLRLRKGHL</sequence>
<name>A0AAV8Z7X2_9CUCU</name>
<evidence type="ECO:0000256" key="1">
    <source>
        <dbReference type="SAM" id="MobiDB-lite"/>
    </source>
</evidence>
<evidence type="ECO:0000313" key="2">
    <source>
        <dbReference type="EMBL" id="KAJ8960338.1"/>
    </source>
</evidence>
<protein>
    <submittedName>
        <fullName evidence="2">Uncharacterized protein</fullName>
    </submittedName>
</protein>
<evidence type="ECO:0000313" key="3">
    <source>
        <dbReference type="Proteomes" id="UP001162162"/>
    </source>
</evidence>
<accession>A0AAV8Z7X2</accession>
<feature type="region of interest" description="Disordered" evidence="1">
    <location>
        <begin position="21"/>
        <end position="70"/>
    </location>
</feature>
<gene>
    <name evidence="2" type="ORF">NQ318_004073</name>
</gene>
<dbReference type="AlphaFoldDB" id="A0AAV8Z7X2"/>
<dbReference type="EMBL" id="JAPWTK010000009">
    <property type="protein sequence ID" value="KAJ8960338.1"/>
    <property type="molecule type" value="Genomic_DNA"/>
</dbReference>
<keyword evidence="3" id="KW-1185">Reference proteome</keyword>
<reference evidence="2" key="1">
    <citation type="journal article" date="2023" name="Insect Mol. Biol.">
        <title>Genome sequencing provides insights into the evolution of gene families encoding plant cell wall-degrading enzymes in longhorned beetles.</title>
        <authorList>
            <person name="Shin N.R."/>
            <person name="Okamura Y."/>
            <person name="Kirsch R."/>
            <person name="Pauchet Y."/>
        </authorList>
    </citation>
    <scope>NUCLEOTIDE SEQUENCE</scope>
    <source>
        <strain evidence="2">AMC_N1</strain>
    </source>
</reference>
<feature type="compositionally biased region" description="Basic and acidic residues" evidence="1">
    <location>
        <begin position="33"/>
        <end position="54"/>
    </location>
</feature>